<accession>A0AAV7KR81</accession>
<feature type="compositionally biased region" description="Basic and acidic residues" evidence="1">
    <location>
        <begin position="55"/>
        <end position="72"/>
    </location>
</feature>
<reference evidence="2" key="1">
    <citation type="journal article" date="2022" name="bioRxiv">
        <title>Sequencing and chromosome-scale assembly of the giantPleurodeles waltlgenome.</title>
        <authorList>
            <person name="Brown T."/>
            <person name="Elewa A."/>
            <person name="Iarovenko S."/>
            <person name="Subramanian E."/>
            <person name="Araus A.J."/>
            <person name="Petzold A."/>
            <person name="Susuki M."/>
            <person name="Suzuki K.-i.T."/>
            <person name="Hayashi T."/>
            <person name="Toyoda A."/>
            <person name="Oliveira C."/>
            <person name="Osipova E."/>
            <person name="Leigh N.D."/>
            <person name="Simon A."/>
            <person name="Yun M.H."/>
        </authorList>
    </citation>
    <scope>NUCLEOTIDE SEQUENCE</scope>
    <source>
        <strain evidence="2">20211129_DDA</strain>
        <tissue evidence="2">Liver</tissue>
    </source>
</reference>
<evidence type="ECO:0000313" key="2">
    <source>
        <dbReference type="EMBL" id="KAJ1080404.1"/>
    </source>
</evidence>
<gene>
    <name evidence="2" type="ORF">NDU88_000612</name>
</gene>
<evidence type="ECO:0000256" key="1">
    <source>
        <dbReference type="SAM" id="MobiDB-lite"/>
    </source>
</evidence>
<dbReference type="Proteomes" id="UP001066276">
    <property type="component" value="Chromosome 12"/>
</dbReference>
<evidence type="ECO:0000313" key="3">
    <source>
        <dbReference type="Proteomes" id="UP001066276"/>
    </source>
</evidence>
<feature type="region of interest" description="Disordered" evidence="1">
    <location>
        <begin position="1"/>
        <end position="34"/>
    </location>
</feature>
<dbReference type="EMBL" id="JANPWB010000016">
    <property type="protein sequence ID" value="KAJ1080404.1"/>
    <property type="molecule type" value="Genomic_DNA"/>
</dbReference>
<protein>
    <submittedName>
        <fullName evidence="2">Uncharacterized protein</fullName>
    </submittedName>
</protein>
<proteinExistence type="predicted"/>
<organism evidence="2 3">
    <name type="scientific">Pleurodeles waltl</name>
    <name type="common">Iberian ribbed newt</name>
    <dbReference type="NCBI Taxonomy" id="8319"/>
    <lineage>
        <taxon>Eukaryota</taxon>
        <taxon>Metazoa</taxon>
        <taxon>Chordata</taxon>
        <taxon>Craniata</taxon>
        <taxon>Vertebrata</taxon>
        <taxon>Euteleostomi</taxon>
        <taxon>Amphibia</taxon>
        <taxon>Batrachia</taxon>
        <taxon>Caudata</taxon>
        <taxon>Salamandroidea</taxon>
        <taxon>Salamandridae</taxon>
        <taxon>Pleurodelinae</taxon>
        <taxon>Pleurodeles</taxon>
    </lineage>
</organism>
<feature type="region of interest" description="Disordered" evidence="1">
    <location>
        <begin position="47"/>
        <end position="92"/>
    </location>
</feature>
<sequence length="138" mass="15211">MERGPRGEAVAQTSRHLPPTGIPDPPHGRGPSRTSFLVQSALGLLPVWSRGGNGRPERSERSTDLKRAERPRQLPRRSARHRSRHAGFAAGGGWFTAPQRVKGLSIYGMYTAFVEAKSDDLLKWLVSGKTDWAHPVIP</sequence>
<dbReference type="AlphaFoldDB" id="A0AAV7KR81"/>
<name>A0AAV7KR81_PLEWA</name>
<feature type="compositionally biased region" description="Basic residues" evidence="1">
    <location>
        <begin position="73"/>
        <end position="85"/>
    </location>
</feature>
<keyword evidence="3" id="KW-1185">Reference proteome</keyword>
<comment type="caution">
    <text evidence="2">The sequence shown here is derived from an EMBL/GenBank/DDBJ whole genome shotgun (WGS) entry which is preliminary data.</text>
</comment>